<name>A0A6J5MCS9_9CAUD</name>
<evidence type="ECO:0000313" key="1">
    <source>
        <dbReference type="EMBL" id="CAB4143093.1"/>
    </source>
</evidence>
<sequence length="70" mass="7550">MSVGKMLAASYNAYVLPRDGGDAMTADKAIKLRRGDRAALCILIEQNGGCGEYTVEQAQKAFQAIIKSNR</sequence>
<gene>
    <name evidence="1" type="ORF">UFOVP435_59</name>
</gene>
<organism evidence="1">
    <name type="scientific">uncultured Caudovirales phage</name>
    <dbReference type="NCBI Taxonomy" id="2100421"/>
    <lineage>
        <taxon>Viruses</taxon>
        <taxon>Duplodnaviria</taxon>
        <taxon>Heunggongvirae</taxon>
        <taxon>Uroviricota</taxon>
        <taxon>Caudoviricetes</taxon>
        <taxon>Peduoviridae</taxon>
        <taxon>Maltschvirus</taxon>
        <taxon>Maltschvirus maltsch</taxon>
    </lineage>
</organism>
<protein>
    <submittedName>
        <fullName evidence="1">Uncharacterized protein</fullName>
    </submittedName>
</protein>
<dbReference type="EMBL" id="LR796416">
    <property type="protein sequence ID" value="CAB4143093.1"/>
    <property type="molecule type" value="Genomic_DNA"/>
</dbReference>
<reference evidence="1" key="1">
    <citation type="submission" date="2020-04" db="EMBL/GenBank/DDBJ databases">
        <authorList>
            <person name="Chiriac C."/>
            <person name="Salcher M."/>
            <person name="Ghai R."/>
            <person name="Kavagutti S V."/>
        </authorList>
    </citation>
    <scope>NUCLEOTIDE SEQUENCE</scope>
</reference>
<accession>A0A6J5MCS9</accession>
<proteinExistence type="predicted"/>